<comment type="caution">
    <text evidence="15">The sequence shown here is derived from an EMBL/GenBank/DDBJ whole genome shotgun (WGS) entry which is preliminary data.</text>
</comment>
<dbReference type="InterPro" id="IPR013766">
    <property type="entry name" value="Thioredoxin_domain"/>
</dbReference>
<keyword evidence="6 15" id="KW-0560">Oxidoreductase</keyword>
<evidence type="ECO:0000256" key="9">
    <source>
        <dbReference type="ARBA" id="ARBA00032824"/>
    </source>
</evidence>
<evidence type="ECO:0000256" key="11">
    <source>
        <dbReference type="ARBA" id="ARBA00042639"/>
    </source>
</evidence>
<protein>
    <recommendedName>
        <fullName evidence="3">thioredoxin-dependent peroxiredoxin</fullName>
        <ecNumber evidence="3">1.11.1.24</ecNumber>
    </recommendedName>
    <alternativeName>
        <fullName evidence="9">Thioredoxin peroxidase</fullName>
    </alternativeName>
    <alternativeName>
        <fullName evidence="11">Thioredoxin-dependent peroxiredoxin Bcp</fullName>
    </alternativeName>
</protein>
<evidence type="ECO:0000256" key="5">
    <source>
        <dbReference type="ARBA" id="ARBA00022862"/>
    </source>
</evidence>
<gene>
    <name evidence="15" type="ORF">D0433_11135</name>
</gene>
<feature type="active site" description="Cysteine sulfenic acid (-SOH) intermediate; for peroxidase activity" evidence="13">
    <location>
        <position position="55"/>
    </location>
</feature>
<evidence type="ECO:0000256" key="6">
    <source>
        <dbReference type="ARBA" id="ARBA00023002"/>
    </source>
</evidence>
<evidence type="ECO:0000256" key="2">
    <source>
        <dbReference type="ARBA" id="ARBA00011245"/>
    </source>
</evidence>
<dbReference type="Pfam" id="PF00578">
    <property type="entry name" value="AhpC-TSA"/>
    <property type="match status" value="1"/>
</dbReference>
<sequence length="157" mass="17439">MMGCAAKPNETSLKVGDVAPDFALKADDGRIVKLSECRGKTVVLFFYPKDETPGCTKEACAFRDAYDDFKANGIEVFGISVDDVESHQAFKKKENLNFTLLSDETKEVSKKYGVLGMMGFAQRVTFLIDKDGIIKKIFKDVKPEQHAKEVLDVAKSM</sequence>
<feature type="domain" description="Thioredoxin" evidence="14">
    <location>
        <begin position="13"/>
        <end position="157"/>
    </location>
</feature>
<dbReference type="FunFam" id="3.40.30.10:FF:000007">
    <property type="entry name" value="Thioredoxin-dependent thiol peroxidase"/>
    <property type="match status" value="1"/>
</dbReference>
<evidence type="ECO:0000256" key="12">
    <source>
        <dbReference type="ARBA" id="ARBA00049091"/>
    </source>
</evidence>
<dbReference type="InterPro" id="IPR024706">
    <property type="entry name" value="Peroxiredoxin_AhpC-typ"/>
</dbReference>
<evidence type="ECO:0000256" key="3">
    <source>
        <dbReference type="ARBA" id="ARBA00013017"/>
    </source>
</evidence>
<comment type="catalytic activity">
    <reaction evidence="12">
        <text>a hydroperoxide + [thioredoxin]-dithiol = an alcohol + [thioredoxin]-disulfide + H2O</text>
        <dbReference type="Rhea" id="RHEA:62620"/>
        <dbReference type="Rhea" id="RHEA-COMP:10698"/>
        <dbReference type="Rhea" id="RHEA-COMP:10700"/>
        <dbReference type="ChEBI" id="CHEBI:15377"/>
        <dbReference type="ChEBI" id="CHEBI:29950"/>
        <dbReference type="ChEBI" id="CHEBI:30879"/>
        <dbReference type="ChEBI" id="CHEBI:35924"/>
        <dbReference type="ChEBI" id="CHEBI:50058"/>
        <dbReference type="EC" id="1.11.1.24"/>
    </reaction>
</comment>
<evidence type="ECO:0000259" key="14">
    <source>
        <dbReference type="PROSITE" id="PS51352"/>
    </source>
</evidence>
<keyword evidence="4 15" id="KW-0575">Peroxidase</keyword>
<keyword evidence="8" id="KW-0676">Redox-active center</keyword>
<dbReference type="EC" id="1.11.1.24" evidence="3"/>
<organism evidence="15 16">
    <name type="scientific">Candidatus Thermochlorobacter aerophilus</name>
    <dbReference type="NCBI Taxonomy" id="1868324"/>
    <lineage>
        <taxon>Bacteria</taxon>
        <taxon>Pseudomonadati</taxon>
        <taxon>Chlorobiota</taxon>
        <taxon>Chlorobiia</taxon>
        <taxon>Chlorobiales</taxon>
        <taxon>Candidatus Thermochlorobacteriaceae</taxon>
        <taxon>Candidatus Thermochlorobacter</taxon>
    </lineage>
</organism>
<keyword evidence="5" id="KW-0049">Antioxidant</keyword>
<dbReference type="PANTHER" id="PTHR42801:SF4">
    <property type="entry name" value="AHPC_TSA FAMILY PROTEIN"/>
    <property type="match status" value="1"/>
</dbReference>
<dbReference type="PANTHER" id="PTHR42801">
    <property type="entry name" value="THIOREDOXIN-DEPENDENT PEROXIDE REDUCTASE"/>
    <property type="match status" value="1"/>
</dbReference>
<evidence type="ECO:0000256" key="1">
    <source>
        <dbReference type="ARBA" id="ARBA00003330"/>
    </source>
</evidence>
<dbReference type="InterPro" id="IPR050924">
    <property type="entry name" value="Peroxiredoxin_BCP/PrxQ"/>
</dbReference>
<evidence type="ECO:0000256" key="13">
    <source>
        <dbReference type="PIRSR" id="PIRSR000239-1"/>
    </source>
</evidence>
<dbReference type="Proteomes" id="UP000266389">
    <property type="component" value="Unassembled WGS sequence"/>
</dbReference>
<evidence type="ECO:0000256" key="10">
    <source>
        <dbReference type="ARBA" id="ARBA00038489"/>
    </source>
</evidence>
<dbReference type="GO" id="GO:0005737">
    <property type="term" value="C:cytoplasm"/>
    <property type="evidence" value="ECO:0007669"/>
    <property type="project" value="TreeGrafter"/>
</dbReference>
<dbReference type="AlphaFoldDB" id="A0A395LY83"/>
<dbReference type="PROSITE" id="PS51352">
    <property type="entry name" value="THIOREDOXIN_2"/>
    <property type="match status" value="1"/>
</dbReference>
<dbReference type="GO" id="GO:0034599">
    <property type="term" value="P:cellular response to oxidative stress"/>
    <property type="evidence" value="ECO:0007669"/>
    <property type="project" value="TreeGrafter"/>
</dbReference>
<reference evidence="15 16" key="1">
    <citation type="journal article" date="2011" name="ISME J.">
        <title>Community ecology of hot spring cyanobacterial mats: predominant populations and their functional potential.</title>
        <authorList>
            <person name="Klatt C.G."/>
            <person name="Wood J.M."/>
            <person name="Rusch D.B."/>
            <person name="Bateson M.M."/>
            <person name="Hamamura N."/>
            <person name="Heidelberg J.F."/>
            <person name="Grossman A.R."/>
            <person name="Bhaya D."/>
            <person name="Cohan F.M."/>
            <person name="Kuhl M."/>
            <person name="Bryant D.A."/>
            <person name="Ward D.M."/>
        </authorList>
    </citation>
    <scope>NUCLEOTIDE SEQUENCE [LARGE SCALE GENOMIC DNA]</scope>
    <source>
        <strain evidence="15">OS</strain>
    </source>
</reference>
<comment type="similarity">
    <text evidence="10">Belongs to the peroxiredoxin family. BCP/PrxQ subfamily.</text>
</comment>
<proteinExistence type="inferred from homology"/>
<dbReference type="GO" id="GO:0008379">
    <property type="term" value="F:thioredoxin peroxidase activity"/>
    <property type="evidence" value="ECO:0007669"/>
    <property type="project" value="TreeGrafter"/>
</dbReference>
<dbReference type="InterPro" id="IPR000866">
    <property type="entry name" value="AhpC/TSA"/>
</dbReference>
<dbReference type="SUPFAM" id="SSF52833">
    <property type="entry name" value="Thioredoxin-like"/>
    <property type="match status" value="1"/>
</dbReference>
<name>A0A395LY83_9BACT</name>
<evidence type="ECO:0000256" key="7">
    <source>
        <dbReference type="ARBA" id="ARBA00023157"/>
    </source>
</evidence>
<dbReference type="PIRSF" id="PIRSF000239">
    <property type="entry name" value="AHPC"/>
    <property type="match status" value="1"/>
</dbReference>
<evidence type="ECO:0000256" key="8">
    <source>
        <dbReference type="ARBA" id="ARBA00023284"/>
    </source>
</evidence>
<dbReference type="EMBL" id="PHFL01000065">
    <property type="protein sequence ID" value="RFM23496.1"/>
    <property type="molecule type" value="Genomic_DNA"/>
</dbReference>
<accession>A0A395LY83</accession>
<keyword evidence="7" id="KW-1015">Disulfide bond</keyword>
<evidence type="ECO:0000313" key="16">
    <source>
        <dbReference type="Proteomes" id="UP000266389"/>
    </source>
</evidence>
<dbReference type="Gene3D" id="3.40.30.10">
    <property type="entry name" value="Glutaredoxin"/>
    <property type="match status" value="1"/>
</dbReference>
<dbReference type="CDD" id="cd03017">
    <property type="entry name" value="PRX_BCP"/>
    <property type="match status" value="1"/>
</dbReference>
<evidence type="ECO:0000313" key="15">
    <source>
        <dbReference type="EMBL" id="RFM23496.1"/>
    </source>
</evidence>
<dbReference type="GO" id="GO:0045454">
    <property type="term" value="P:cell redox homeostasis"/>
    <property type="evidence" value="ECO:0007669"/>
    <property type="project" value="TreeGrafter"/>
</dbReference>
<evidence type="ECO:0000256" key="4">
    <source>
        <dbReference type="ARBA" id="ARBA00022559"/>
    </source>
</evidence>
<comment type="subunit">
    <text evidence="2">Monomer.</text>
</comment>
<comment type="function">
    <text evidence="1">Thiol-specific peroxidase that catalyzes the reduction of hydrogen peroxide and organic hydroperoxides to water and alcohols, respectively. Plays a role in cell protection against oxidative stress by detoxifying peroxides and as sensor of hydrogen peroxide-mediated signaling events.</text>
</comment>
<dbReference type="NCBIfam" id="NF006960">
    <property type="entry name" value="PRK09437.1"/>
    <property type="match status" value="1"/>
</dbReference>
<dbReference type="InterPro" id="IPR036249">
    <property type="entry name" value="Thioredoxin-like_sf"/>
</dbReference>